<gene>
    <name evidence="3" type="ORF">GCM10010126_03610</name>
</gene>
<keyword evidence="2" id="KW-0472">Membrane</keyword>
<evidence type="ECO:0000313" key="3">
    <source>
        <dbReference type="EMBL" id="GGK47110.1"/>
    </source>
</evidence>
<sequence length="146" mass="14574">MADRRTSWRRGALLAVAAPLGVAVAVAANQVLDDGVWDWRWGLAAVALSAAALLVGERLTAVPAVPESGERLTDAPETGSPATGPQGRPKPAATAERSEAPAPPARAYGGDHVDFSGGVFNGPVTGKSVTGPASAADPQGGSDARG</sequence>
<keyword evidence="2" id="KW-0812">Transmembrane</keyword>
<organism evidence="3 4">
    <name type="scientific">Planomonospora parontospora</name>
    <dbReference type="NCBI Taxonomy" id="58119"/>
    <lineage>
        <taxon>Bacteria</taxon>
        <taxon>Bacillati</taxon>
        <taxon>Actinomycetota</taxon>
        <taxon>Actinomycetes</taxon>
        <taxon>Streptosporangiales</taxon>
        <taxon>Streptosporangiaceae</taxon>
        <taxon>Planomonospora</taxon>
    </lineage>
</organism>
<dbReference type="RefSeq" id="WP_191893161.1">
    <property type="nucleotide sequence ID" value="NZ_BMQD01000001.1"/>
</dbReference>
<keyword evidence="2" id="KW-1133">Transmembrane helix</keyword>
<proteinExistence type="predicted"/>
<reference evidence="3" key="2">
    <citation type="submission" date="2022-09" db="EMBL/GenBank/DDBJ databases">
        <authorList>
            <person name="Sun Q."/>
            <person name="Ohkuma M."/>
        </authorList>
    </citation>
    <scope>NUCLEOTIDE SEQUENCE</scope>
    <source>
        <strain evidence="3">JCM 3093</strain>
    </source>
</reference>
<accession>A0AA37BBV6</accession>
<evidence type="ECO:0000313" key="4">
    <source>
        <dbReference type="Proteomes" id="UP000627984"/>
    </source>
</evidence>
<evidence type="ECO:0000256" key="2">
    <source>
        <dbReference type="SAM" id="Phobius"/>
    </source>
</evidence>
<name>A0AA37BBV6_9ACTN</name>
<evidence type="ECO:0000256" key="1">
    <source>
        <dbReference type="SAM" id="MobiDB-lite"/>
    </source>
</evidence>
<reference evidence="3" key="1">
    <citation type="journal article" date="2014" name="Int. J. Syst. Evol. Microbiol.">
        <title>Complete genome sequence of Corynebacterium casei LMG S-19264T (=DSM 44701T), isolated from a smear-ripened cheese.</title>
        <authorList>
            <consortium name="US DOE Joint Genome Institute (JGI-PGF)"/>
            <person name="Walter F."/>
            <person name="Albersmeier A."/>
            <person name="Kalinowski J."/>
            <person name="Ruckert C."/>
        </authorList>
    </citation>
    <scope>NUCLEOTIDE SEQUENCE</scope>
    <source>
        <strain evidence="3">JCM 3093</strain>
    </source>
</reference>
<dbReference type="AlphaFoldDB" id="A0AA37BBV6"/>
<feature type="region of interest" description="Disordered" evidence="1">
    <location>
        <begin position="63"/>
        <end position="146"/>
    </location>
</feature>
<protein>
    <submittedName>
        <fullName evidence="3">Uncharacterized protein</fullName>
    </submittedName>
</protein>
<feature type="transmembrane region" description="Helical" evidence="2">
    <location>
        <begin position="37"/>
        <end position="56"/>
    </location>
</feature>
<dbReference type="Proteomes" id="UP000627984">
    <property type="component" value="Unassembled WGS sequence"/>
</dbReference>
<comment type="caution">
    <text evidence="3">The sequence shown here is derived from an EMBL/GenBank/DDBJ whole genome shotgun (WGS) entry which is preliminary data.</text>
</comment>
<dbReference type="EMBL" id="BMQD01000001">
    <property type="protein sequence ID" value="GGK47110.1"/>
    <property type="molecule type" value="Genomic_DNA"/>
</dbReference>